<gene>
    <name evidence="1" type="ORF">HUE88_04765</name>
</gene>
<evidence type="ECO:0000313" key="1">
    <source>
        <dbReference type="EMBL" id="QOY52999.1"/>
    </source>
</evidence>
<organism evidence="1 2">
    <name type="scientific">Candidatus Sulfurimonas baltica</name>
    <dbReference type="NCBI Taxonomy" id="2740404"/>
    <lineage>
        <taxon>Bacteria</taxon>
        <taxon>Pseudomonadati</taxon>
        <taxon>Campylobacterota</taxon>
        <taxon>Epsilonproteobacteria</taxon>
        <taxon>Campylobacterales</taxon>
        <taxon>Sulfurimonadaceae</taxon>
        <taxon>Sulfurimonas</taxon>
    </lineage>
</organism>
<evidence type="ECO:0000313" key="2">
    <source>
        <dbReference type="Proteomes" id="UP000593994"/>
    </source>
</evidence>
<dbReference type="Proteomes" id="UP000593994">
    <property type="component" value="Chromosome"/>
</dbReference>
<keyword evidence="2" id="KW-1185">Reference proteome</keyword>
<dbReference type="RefSeq" id="WP_194371630.1">
    <property type="nucleotide sequence ID" value="NZ_CP054492.1"/>
</dbReference>
<protein>
    <recommendedName>
        <fullName evidence="3">DNA-binding protein</fullName>
    </recommendedName>
</protein>
<name>A0A7S7LYN7_9BACT</name>
<dbReference type="KEGG" id="sbal:HUE88_04765"/>
<proteinExistence type="predicted"/>
<sequence>MNNLQYSENRYNLLVQHFNKFAITKEELAKYVLGVSLSTVNRYMAIGVGVPQWKKLGSKEHSKVVFDLLDVANFLESNKIKIA</sequence>
<evidence type="ECO:0008006" key="3">
    <source>
        <dbReference type="Google" id="ProtNLM"/>
    </source>
</evidence>
<reference evidence="1 2" key="1">
    <citation type="submission" date="2020-05" db="EMBL/GenBank/DDBJ databases">
        <title>Sulfurimonas marisnigri, sp. nov., and Sulfurimonas baltica, sp. nov., manganese oxide reducing chemolithoautotrophs of the class Epsilonproteobacteria isolated from the pelagic redoxclines of the Black and Baltic Seas and emended description of the genus Sulfurimonas.</title>
        <authorList>
            <person name="Henkel J.V."/>
            <person name="Laudan C."/>
            <person name="Werner J."/>
            <person name="Neu T."/>
            <person name="Plewe S."/>
            <person name="Sproer C."/>
            <person name="Bunk B."/>
            <person name="Schulz-Vogt H.N."/>
        </authorList>
    </citation>
    <scope>NUCLEOTIDE SEQUENCE [LARGE SCALE GENOMIC DNA]</scope>
    <source>
        <strain evidence="1 2">GD2</strain>
    </source>
</reference>
<dbReference type="AlphaFoldDB" id="A0A7S7LYN7"/>
<accession>A0A7S7LYN7</accession>
<dbReference type="EMBL" id="CP054492">
    <property type="protein sequence ID" value="QOY52999.1"/>
    <property type="molecule type" value="Genomic_DNA"/>
</dbReference>